<evidence type="ECO:0000313" key="3">
    <source>
        <dbReference type="Proteomes" id="UP001146351"/>
    </source>
</evidence>
<keyword evidence="3" id="KW-1185">Reference proteome</keyword>
<evidence type="ECO:0000256" key="1">
    <source>
        <dbReference type="ARBA" id="ARBA00038069"/>
    </source>
</evidence>
<evidence type="ECO:0008006" key="4">
    <source>
        <dbReference type="Google" id="ProtNLM"/>
    </source>
</evidence>
<dbReference type="Proteomes" id="UP001146351">
    <property type="component" value="Unassembled WGS sequence"/>
</dbReference>
<dbReference type="InterPro" id="IPR052471">
    <property type="entry name" value="PBI_I9"/>
</dbReference>
<dbReference type="GO" id="GO:0042144">
    <property type="term" value="P:vacuole fusion, non-autophagic"/>
    <property type="evidence" value="ECO:0007669"/>
    <property type="project" value="TreeGrafter"/>
</dbReference>
<dbReference type="GO" id="GO:0004866">
    <property type="term" value="F:endopeptidase inhibitor activity"/>
    <property type="evidence" value="ECO:0007669"/>
    <property type="project" value="TreeGrafter"/>
</dbReference>
<reference evidence="2" key="1">
    <citation type="submission" date="2022-11" db="EMBL/GenBank/DDBJ databases">
        <authorList>
            <person name="Petersen C."/>
        </authorList>
    </citation>
    <scope>NUCLEOTIDE SEQUENCE</scope>
    <source>
        <strain evidence="2">IBT 21917</strain>
    </source>
</reference>
<dbReference type="FunFam" id="3.30.70.80:FF:000005">
    <property type="entry name" value="Proteinase inhibitor I2B"/>
    <property type="match status" value="1"/>
</dbReference>
<sequence>MPVYNVTLNKDSSFEDYEKAKASAQQNGGVIQHEYNIIKGFTVEYSGAHTDLFESSDGIHVEQDSEVRTQ</sequence>
<name>A0A9W9I556_9EURO</name>
<dbReference type="PANTHER" id="PTHR28288:SF2">
    <property type="entry name" value="PROTEASE B INHIBITOR 2"/>
    <property type="match status" value="1"/>
</dbReference>
<dbReference type="AlphaFoldDB" id="A0A9W9I556"/>
<dbReference type="PANTHER" id="PTHR28288">
    <property type="entry name" value="PROTEASE B INHIBITOR 2"/>
    <property type="match status" value="1"/>
</dbReference>
<comment type="similarity">
    <text evidence="1">Belongs to the protease inhibitor I9 family.</text>
</comment>
<protein>
    <recommendedName>
        <fullName evidence="4">Inhibitor I9 domain-containing protein</fullName>
    </recommendedName>
</protein>
<dbReference type="Gene3D" id="3.30.70.80">
    <property type="entry name" value="Peptidase S8 propeptide/proteinase inhibitor I9"/>
    <property type="match status" value="1"/>
</dbReference>
<dbReference type="EMBL" id="JAPQKO010000005">
    <property type="protein sequence ID" value="KAJ5162040.1"/>
    <property type="molecule type" value="Genomic_DNA"/>
</dbReference>
<dbReference type="InterPro" id="IPR037045">
    <property type="entry name" value="S8pro/Inhibitor_I9_sf"/>
</dbReference>
<organism evidence="2 3">
    <name type="scientific">Penicillium capsulatum</name>
    <dbReference type="NCBI Taxonomy" id="69766"/>
    <lineage>
        <taxon>Eukaryota</taxon>
        <taxon>Fungi</taxon>
        <taxon>Dikarya</taxon>
        <taxon>Ascomycota</taxon>
        <taxon>Pezizomycotina</taxon>
        <taxon>Eurotiomycetes</taxon>
        <taxon>Eurotiomycetidae</taxon>
        <taxon>Eurotiales</taxon>
        <taxon>Aspergillaceae</taxon>
        <taxon>Penicillium</taxon>
    </lineage>
</organism>
<proteinExistence type="inferred from homology"/>
<reference evidence="2" key="2">
    <citation type="journal article" date="2023" name="IMA Fungus">
        <title>Comparative genomic study of the Penicillium genus elucidates a diverse pangenome and 15 lateral gene transfer events.</title>
        <authorList>
            <person name="Petersen C."/>
            <person name="Sorensen T."/>
            <person name="Nielsen M.R."/>
            <person name="Sondergaard T.E."/>
            <person name="Sorensen J.L."/>
            <person name="Fitzpatrick D.A."/>
            <person name="Frisvad J.C."/>
            <person name="Nielsen K.L."/>
        </authorList>
    </citation>
    <scope>NUCLEOTIDE SEQUENCE</scope>
    <source>
        <strain evidence="2">IBT 21917</strain>
    </source>
</reference>
<accession>A0A9W9I556</accession>
<gene>
    <name evidence="2" type="ORF">N7492_007432</name>
</gene>
<evidence type="ECO:0000313" key="2">
    <source>
        <dbReference type="EMBL" id="KAJ5162040.1"/>
    </source>
</evidence>
<comment type="caution">
    <text evidence="2">The sequence shown here is derived from an EMBL/GenBank/DDBJ whole genome shotgun (WGS) entry which is preliminary data.</text>
</comment>
<dbReference type="OrthoDB" id="5518345at2759"/>
<dbReference type="SUPFAM" id="SSF54897">
    <property type="entry name" value="Protease propeptides/inhibitors"/>
    <property type="match status" value="1"/>
</dbReference>